<feature type="domain" description="Zn(2)-C6 fungal-type" evidence="8">
    <location>
        <begin position="74"/>
        <end position="103"/>
    </location>
</feature>
<keyword evidence="11" id="KW-1185">Reference proteome</keyword>
<gene>
    <name evidence="10" type="ORF">TRUGW13939_11911</name>
</gene>
<dbReference type="SMART" id="SM00066">
    <property type="entry name" value="GAL4"/>
    <property type="match status" value="1"/>
</dbReference>
<dbReference type="InterPro" id="IPR001138">
    <property type="entry name" value="Zn2Cys6_DnaBD"/>
</dbReference>
<evidence type="ECO:0000313" key="10">
    <source>
        <dbReference type="EMBL" id="QKX64735.1"/>
    </source>
</evidence>
<dbReference type="AlphaFoldDB" id="A0A7H8RGR5"/>
<keyword evidence="1" id="KW-0479">Metal-binding</keyword>
<feature type="domain" description="C2H2-type" evidence="9">
    <location>
        <begin position="6"/>
        <end position="36"/>
    </location>
</feature>
<dbReference type="PROSITE" id="PS00028">
    <property type="entry name" value="ZINC_FINGER_C2H2_1"/>
    <property type="match status" value="2"/>
</dbReference>
<dbReference type="InterPro" id="IPR007219">
    <property type="entry name" value="XnlR_reg_dom"/>
</dbReference>
<dbReference type="SUPFAM" id="SSF57667">
    <property type="entry name" value="beta-beta-alpha zinc fingers"/>
    <property type="match status" value="1"/>
</dbReference>
<dbReference type="PROSITE" id="PS50157">
    <property type="entry name" value="ZINC_FINGER_C2H2_2"/>
    <property type="match status" value="2"/>
</dbReference>
<evidence type="ECO:0000256" key="1">
    <source>
        <dbReference type="ARBA" id="ARBA00022723"/>
    </source>
</evidence>
<dbReference type="CDD" id="cd00067">
    <property type="entry name" value="GAL4"/>
    <property type="match status" value="1"/>
</dbReference>
<reference evidence="11" key="1">
    <citation type="submission" date="2020-06" db="EMBL/GenBank/DDBJ databases">
        <title>A chromosome-scale genome assembly of Talaromyces rugulosus W13939.</title>
        <authorList>
            <person name="Wang B."/>
            <person name="Guo L."/>
            <person name="Ye K."/>
            <person name="Wang L."/>
        </authorList>
    </citation>
    <scope>NUCLEOTIDE SEQUENCE [LARGE SCALE GENOMIC DNA]</scope>
    <source>
        <strain evidence="11">W13939</strain>
    </source>
</reference>
<dbReference type="GO" id="GO:0008270">
    <property type="term" value="F:zinc ion binding"/>
    <property type="evidence" value="ECO:0007669"/>
    <property type="project" value="UniProtKB-KW"/>
</dbReference>
<evidence type="ECO:0000256" key="5">
    <source>
        <dbReference type="ARBA" id="ARBA00023163"/>
    </source>
</evidence>
<organism evidence="10 11">
    <name type="scientific">Talaromyces rugulosus</name>
    <name type="common">Penicillium rugulosum</name>
    <dbReference type="NCBI Taxonomy" id="121627"/>
    <lineage>
        <taxon>Eukaryota</taxon>
        <taxon>Fungi</taxon>
        <taxon>Dikarya</taxon>
        <taxon>Ascomycota</taxon>
        <taxon>Pezizomycotina</taxon>
        <taxon>Eurotiomycetes</taxon>
        <taxon>Eurotiomycetidae</taxon>
        <taxon>Eurotiales</taxon>
        <taxon>Trichocomaceae</taxon>
        <taxon>Talaromyces</taxon>
        <taxon>Talaromyces sect. Islandici</taxon>
    </lineage>
</organism>
<evidence type="ECO:0000256" key="6">
    <source>
        <dbReference type="ARBA" id="ARBA00023242"/>
    </source>
</evidence>
<dbReference type="SMART" id="SM00355">
    <property type="entry name" value="ZnF_C2H2"/>
    <property type="match status" value="2"/>
</dbReference>
<dbReference type="PROSITE" id="PS00463">
    <property type="entry name" value="ZN2_CY6_FUNGAL_1"/>
    <property type="match status" value="1"/>
</dbReference>
<dbReference type="OrthoDB" id="40579at2759"/>
<dbReference type="PROSITE" id="PS50048">
    <property type="entry name" value="ZN2_CY6_FUNGAL_2"/>
    <property type="match status" value="1"/>
</dbReference>
<evidence type="ECO:0000259" key="8">
    <source>
        <dbReference type="PROSITE" id="PS50048"/>
    </source>
</evidence>
<name>A0A7H8RGR5_TALRU</name>
<dbReference type="EMBL" id="CP055903">
    <property type="protein sequence ID" value="QKX64735.1"/>
    <property type="molecule type" value="Genomic_DNA"/>
</dbReference>
<keyword evidence="2" id="KW-0862">Zinc</keyword>
<sequence length="795" mass="89590">MSSAKWTCPEADCHLIFRRKYHLTRHQDNKHAQARPHACHVCSRSFARHDALIRHVRFHQRKADVGVQEKTFFACDRCHKRKVRCDNKTPCRPCQKYNASCRRSNAAAVAADHELPTMTPTEGSQPSPMATTTQQHIEDIALPTPSTSQDVNFNPVVDDNFDIVSPIKLNPLEAGDVPTPSFVNSALIDPVTSTNYSPEQSMNTQNSSYTTEEEQTTYELSYAIAEQEQDPLYLVHRSTIDNIMRDESYQSYFGSLHPQWPILHHETFRRCLASAEVRYSIALLGALLDDSPTDLPPLKALHQTVLMKVQEKITQQYENPIPDPTGRLHLELAKALLLAILFAIYVGEKPLLSAALGQMATLVSWVRHIGFFNIETIAAQDDLSGTEWSRWILREQKARLVFATFRLESQLNFLHDLPPSIRFQELELPLMTTDGAWNACTSQQWEQAIANEPSGRTCATFSTICSLTLSQLAPSERLNLAGFFTTADFELEMCAMQARLWVETKQQPTAQRPAPGDTQNSHIESLHGYGQGWPVLLDIWRVMMERFRPESKPYCEVSSEQMAYLTGMMMYHSSMLRVYADLSFLGRLAKGYTRSPSQGGGNGHFFMRQYEIRVQQWARSNAACDALWHAAQILDLATQYIPSLFAQKIIVLNPVVIECLYRATLVSWAFCRSRLSCSLCAPLLSSTTTASKDFSLQSCTRLESLPSRAVDICPGAVDRVELTRLPRHSDQYNIWLQAEADGGQKSATFIGNILICACNTSRMVEMYGDTIRMASQKWGLGDFYLATLEGLKGSC</sequence>
<feature type="domain" description="C2H2-type" evidence="9">
    <location>
        <begin position="37"/>
        <end position="64"/>
    </location>
</feature>
<evidence type="ECO:0000256" key="3">
    <source>
        <dbReference type="ARBA" id="ARBA00023015"/>
    </source>
</evidence>
<dbReference type="InterPro" id="IPR036236">
    <property type="entry name" value="Znf_C2H2_sf"/>
</dbReference>
<dbReference type="Proteomes" id="UP000509510">
    <property type="component" value="Chromosome VI"/>
</dbReference>
<keyword evidence="6" id="KW-0539">Nucleus</keyword>
<dbReference type="Gene3D" id="4.10.240.10">
    <property type="entry name" value="Zn(2)-C6 fungal-type DNA-binding domain"/>
    <property type="match status" value="1"/>
</dbReference>
<dbReference type="GO" id="GO:0006351">
    <property type="term" value="P:DNA-templated transcription"/>
    <property type="evidence" value="ECO:0007669"/>
    <property type="project" value="InterPro"/>
</dbReference>
<keyword evidence="3" id="KW-0805">Transcription regulation</keyword>
<keyword evidence="4" id="KW-0238">DNA-binding</keyword>
<keyword evidence="5" id="KW-0804">Transcription</keyword>
<dbReference type="InterPro" id="IPR013087">
    <property type="entry name" value="Znf_C2H2_type"/>
</dbReference>
<protein>
    <recommendedName>
        <fullName evidence="12">Zn(2)-C6 fungal-type domain-containing protein</fullName>
    </recommendedName>
</protein>
<evidence type="ECO:0000256" key="2">
    <source>
        <dbReference type="ARBA" id="ARBA00022833"/>
    </source>
</evidence>
<dbReference type="RefSeq" id="XP_035350908.1">
    <property type="nucleotide sequence ID" value="XM_035495015.1"/>
</dbReference>
<evidence type="ECO:0000313" key="11">
    <source>
        <dbReference type="Proteomes" id="UP000509510"/>
    </source>
</evidence>
<evidence type="ECO:0000259" key="9">
    <source>
        <dbReference type="PROSITE" id="PS50157"/>
    </source>
</evidence>
<dbReference type="InterPro" id="IPR036864">
    <property type="entry name" value="Zn2-C6_fun-type_DNA-bd_sf"/>
</dbReference>
<dbReference type="SUPFAM" id="SSF57701">
    <property type="entry name" value="Zn2/Cys6 DNA-binding domain"/>
    <property type="match status" value="1"/>
</dbReference>
<proteinExistence type="predicted"/>
<evidence type="ECO:0008006" key="12">
    <source>
        <dbReference type="Google" id="ProtNLM"/>
    </source>
</evidence>
<dbReference type="Pfam" id="PF04082">
    <property type="entry name" value="Fungal_trans"/>
    <property type="match status" value="1"/>
</dbReference>
<dbReference type="PANTHER" id="PTHR47660">
    <property type="entry name" value="TRANSCRIPTION FACTOR WITH C2H2 AND ZN(2)-CYS(6) DNA BINDING DOMAIN (EUROFUNG)-RELATED-RELATED"/>
    <property type="match status" value="1"/>
</dbReference>
<evidence type="ECO:0000256" key="7">
    <source>
        <dbReference type="PROSITE-ProRule" id="PRU00042"/>
    </source>
</evidence>
<dbReference type="GeneID" id="55999387"/>
<keyword evidence="7" id="KW-0863">Zinc-finger</keyword>
<evidence type="ECO:0000256" key="4">
    <source>
        <dbReference type="ARBA" id="ARBA00023125"/>
    </source>
</evidence>
<accession>A0A7H8RGR5</accession>
<dbReference type="Pfam" id="PF00172">
    <property type="entry name" value="Zn_clus"/>
    <property type="match status" value="1"/>
</dbReference>
<dbReference type="GO" id="GO:0003677">
    <property type="term" value="F:DNA binding"/>
    <property type="evidence" value="ECO:0007669"/>
    <property type="project" value="UniProtKB-KW"/>
</dbReference>
<dbReference type="KEGG" id="trg:TRUGW13939_11911"/>
<dbReference type="GO" id="GO:0000981">
    <property type="term" value="F:DNA-binding transcription factor activity, RNA polymerase II-specific"/>
    <property type="evidence" value="ECO:0007669"/>
    <property type="project" value="InterPro"/>
</dbReference>
<dbReference type="Gene3D" id="3.30.160.60">
    <property type="entry name" value="Classic Zinc Finger"/>
    <property type="match status" value="1"/>
</dbReference>
<dbReference type="PANTHER" id="PTHR47660:SF2">
    <property type="entry name" value="TRANSCRIPTION FACTOR WITH C2H2 AND ZN(2)-CYS(6) DNA BINDING DOMAIN (EUROFUNG)"/>
    <property type="match status" value="1"/>
</dbReference>